<proteinExistence type="predicted"/>
<reference evidence="1 2" key="1">
    <citation type="submission" date="2018-02" db="EMBL/GenBank/DDBJ databases">
        <title>The genomes of Aspergillus section Nigri reveals drivers in fungal speciation.</title>
        <authorList>
            <consortium name="DOE Joint Genome Institute"/>
            <person name="Vesth T.C."/>
            <person name="Nybo J."/>
            <person name="Theobald S."/>
            <person name="Brandl J."/>
            <person name="Frisvad J.C."/>
            <person name="Nielsen K.F."/>
            <person name="Lyhne E.K."/>
            <person name="Kogle M.E."/>
            <person name="Kuo A."/>
            <person name="Riley R."/>
            <person name="Clum A."/>
            <person name="Nolan M."/>
            <person name="Lipzen A."/>
            <person name="Salamov A."/>
            <person name="Henrissat B."/>
            <person name="Wiebenga A."/>
            <person name="De vries R.P."/>
            <person name="Grigoriev I.V."/>
            <person name="Mortensen U.H."/>
            <person name="Andersen M.R."/>
            <person name="Baker S.E."/>
        </authorList>
    </citation>
    <scope>NUCLEOTIDE SEQUENCE [LARGE SCALE GENOMIC DNA]</scope>
    <source>
        <strain evidence="1 2">CBS 101889</strain>
    </source>
</reference>
<organism evidence="1 2">
    <name type="scientific">Aspergillus homomorphus (strain CBS 101889)</name>
    <dbReference type="NCBI Taxonomy" id="1450537"/>
    <lineage>
        <taxon>Eukaryota</taxon>
        <taxon>Fungi</taxon>
        <taxon>Dikarya</taxon>
        <taxon>Ascomycota</taxon>
        <taxon>Pezizomycotina</taxon>
        <taxon>Eurotiomycetes</taxon>
        <taxon>Eurotiomycetidae</taxon>
        <taxon>Eurotiales</taxon>
        <taxon>Aspergillaceae</taxon>
        <taxon>Aspergillus</taxon>
        <taxon>Aspergillus subgen. Circumdati</taxon>
    </lineage>
</organism>
<dbReference type="GeneID" id="37195118"/>
<accession>A0A395I209</accession>
<dbReference type="AlphaFoldDB" id="A0A395I209"/>
<evidence type="ECO:0000313" key="2">
    <source>
        <dbReference type="Proteomes" id="UP000248961"/>
    </source>
</evidence>
<evidence type="ECO:0000313" key="1">
    <source>
        <dbReference type="EMBL" id="RAL13746.1"/>
    </source>
</evidence>
<dbReference type="Proteomes" id="UP000248961">
    <property type="component" value="Unassembled WGS sequence"/>
</dbReference>
<dbReference type="EMBL" id="KZ824277">
    <property type="protein sequence ID" value="RAL13746.1"/>
    <property type="molecule type" value="Genomic_DNA"/>
</dbReference>
<dbReference type="VEuPathDB" id="FungiDB:BO97DRAFT_24638"/>
<name>A0A395I209_ASPHC</name>
<keyword evidence="2" id="KW-1185">Reference proteome</keyword>
<dbReference type="RefSeq" id="XP_025552900.1">
    <property type="nucleotide sequence ID" value="XM_025690829.1"/>
</dbReference>
<gene>
    <name evidence="1" type="ORF">BO97DRAFT_24638</name>
</gene>
<protein>
    <submittedName>
        <fullName evidence="1">Uncharacterized protein</fullName>
    </submittedName>
</protein>
<sequence length="221" mass="25354">MTSRKVITPAGQVCPGLYLFIKRGNEHRKRDNHKSVVSNVCCERTRQWCRLLWHKAVNESGPVRLSVDTRFGEGDNQQMTLQLLRFSTFARGGKKVGLYEGILIWMHRVFSTAQCDWLMRRVSTQASVCDEQGYRMPEEDRVNNGKCIPQSRDEARMRCPAHLEEEDLDTKDEHCWPLATNTLSPPNLLGHAIEIITFRNLDGRHEEFAPNATLLACRDGD</sequence>